<dbReference type="KEGG" id="rmar:GBA65_06955"/>
<accession>A0A6G8PVR9</accession>
<protein>
    <submittedName>
        <fullName evidence="1">Uncharacterized protein</fullName>
    </submittedName>
</protein>
<dbReference type="RefSeq" id="WP_166395971.1">
    <property type="nucleotide sequence ID" value="NZ_CP045121.1"/>
</dbReference>
<evidence type="ECO:0000313" key="1">
    <source>
        <dbReference type="EMBL" id="QIN78294.1"/>
    </source>
</evidence>
<evidence type="ECO:0000313" key="2">
    <source>
        <dbReference type="Proteomes" id="UP000502706"/>
    </source>
</evidence>
<gene>
    <name evidence="1" type="ORF">GBA65_06955</name>
</gene>
<dbReference type="Proteomes" id="UP000502706">
    <property type="component" value="Chromosome"/>
</dbReference>
<organism evidence="1 2">
    <name type="scientific">Rubrobacter marinus</name>
    <dbReference type="NCBI Taxonomy" id="2653852"/>
    <lineage>
        <taxon>Bacteria</taxon>
        <taxon>Bacillati</taxon>
        <taxon>Actinomycetota</taxon>
        <taxon>Rubrobacteria</taxon>
        <taxon>Rubrobacterales</taxon>
        <taxon>Rubrobacteraceae</taxon>
        <taxon>Rubrobacter</taxon>
    </lineage>
</organism>
<name>A0A6G8PVR9_9ACTN</name>
<dbReference type="EMBL" id="CP045121">
    <property type="protein sequence ID" value="QIN78294.1"/>
    <property type="molecule type" value="Genomic_DNA"/>
</dbReference>
<sequence length="83" mass="9254">MLADVLDRIVADALEEKPGMDLVKQLAAREEEQPWLEGRRGLPVTKEVLERLLEAGGNDLDDEREDDSASLLDKARAKRAEAL</sequence>
<dbReference type="AlphaFoldDB" id="A0A6G8PVR9"/>
<keyword evidence="2" id="KW-1185">Reference proteome</keyword>
<proteinExistence type="predicted"/>
<reference evidence="1 2" key="1">
    <citation type="submission" date="2019-10" db="EMBL/GenBank/DDBJ databases">
        <title>Rubrobacter sp nov SCSIO 52915 isolated from a deep-sea sediment in the South China Sea.</title>
        <authorList>
            <person name="Chen R.W."/>
        </authorList>
    </citation>
    <scope>NUCLEOTIDE SEQUENCE [LARGE SCALE GENOMIC DNA]</scope>
    <source>
        <strain evidence="1 2">SCSIO 52915</strain>
    </source>
</reference>